<dbReference type="KEGG" id="nwl:NWFMUON74_25930"/>
<feature type="domain" description="Gfo/Idh/MocA-like oxidoreductase N-terminal" evidence="3">
    <location>
        <begin position="3"/>
        <end position="121"/>
    </location>
</feature>
<dbReference type="GO" id="GO:0016491">
    <property type="term" value="F:oxidoreductase activity"/>
    <property type="evidence" value="ECO:0007669"/>
    <property type="project" value="UniProtKB-KW"/>
</dbReference>
<evidence type="ECO:0000313" key="6">
    <source>
        <dbReference type="Proteomes" id="UP000516173"/>
    </source>
</evidence>
<dbReference type="InterPro" id="IPR036291">
    <property type="entry name" value="NAD(P)-bd_dom_sf"/>
</dbReference>
<name>A0A7G1KIU4_9NOCA</name>
<dbReference type="Pfam" id="PF22725">
    <property type="entry name" value="GFO_IDH_MocA_C3"/>
    <property type="match status" value="1"/>
</dbReference>
<dbReference type="InterPro" id="IPR055170">
    <property type="entry name" value="GFO_IDH_MocA-like_dom"/>
</dbReference>
<dbReference type="RefSeq" id="WP_187688022.1">
    <property type="nucleotide sequence ID" value="NZ_AP023396.1"/>
</dbReference>
<dbReference type="SUPFAM" id="SSF55347">
    <property type="entry name" value="Glyceraldehyde-3-phosphate dehydrogenase-like, C-terminal domain"/>
    <property type="match status" value="1"/>
</dbReference>
<evidence type="ECO:0000256" key="2">
    <source>
        <dbReference type="ARBA" id="ARBA00023002"/>
    </source>
</evidence>
<feature type="domain" description="GFO/IDH/MocA-like oxidoreductase" evidence="4">
    <location>
        <begin position="131"/>
        <end position="246"/>
    </location>
</feature>
<keyword evidence="6" id="KW-1185">Reference proteome</keyword>
<dbReference type="PANTHER" id="PTHR22604">
    <property type="entry name" value="OXIDOREDUCTASES"/>
    <property type="match status" value="1"/>
</dbReference>
<evidence type="ECO:0000313" key="5">
    <source>
        <dbReference type="EMBL" id="BCK54821.1"/>
    </source>
</evidence>
<evidence type="ECO:0000256" key="1">
    <source>
        <dbReference type="ARBA" id="ARBA00010928"/>
    </source>
</evidence>
<dbReference type="GeneID" id="80347146"/>
<sequence>MTIRLGVLGCADVARRKTLPALEQVPDLSLVALASRDLDKAETFSARFGGEPVAGYDALLARTDIDAVYIPLPPSLHAHWTRRALHAGLHVLVEKPLATTKAEAWAAASAAVEQDLVLAENFTFLHHSLHATVTQLVTDGVIGELRALTADFGFPPLPDGDIRYRPELRGGALYDAGVYPIRAAQLFLGPQLELLGAMLRMSPKHGVDIAGSALLASPTGVTAQLTFGFAHDYRCAYTLWGERGRISVHRAFTPPDDLAPIVRIGRQGVVEERRLRPDTQFRNSLVAFARAVATGRGTDVAALVRQAELVEAIATTARRVH</sequence>
<comment type="similarity">
    <text evidence="1">Belongs to the Gfo/Idh/MocA family.</text>
</comment>
<dbReference type="PANTHER" id="PTHR22604:SF105">
    <property type="entry name" value="TRANS-1,2-DIHYDROBENZENE-1,2-DIOL DEHYDROGENASE"/>
    <property type="match status" value="1"/>
</dbReference>
<proteinExistence type="inferred from homology"/>
<evidence type="ECO:0000259" key="3">
    <source>
        <dbReference type="Pfam" id="PF01408"/>
    </source>
</evidence>
<dbReference type="GO" id="GO:0000166">
    <property type="term" value="F:nucleotide binding"/>
    <property type="evidence" value="ECO:0007669"/>
    <property type="project" value="InterPro"/>
</dbReference>
<dbReference type="SUPFAM" id="SSF51735">
    <property type="entry name" value="NAD(P)-binding Rossmann-fold domains"/>
    <property type="match status" value="1"/>
</dbReference>
<reference evidence="5 6" key="1">
    <citation type="submission" date="2020-08" db="EMBL/GenBank/DDBJ databases">
        <title>Genome Sequencing of Nocardia wallacei strain FMUON74 and assembly.</title>
        <authorList>
            <person name="Toyokawa M."/>
            <person name="Uesaka K."/>
        </authorList>
    </citation>
    <scope>NUCLEOTIDE SEQUENCE [LARGE SCALE GENOMIC DNA]</scope>
    <source>
        <strain evidence="5 6">FMUON74</strain>
    </source>
</reference>
<dbReference type="Pfam" id="PF01408">
    <property type="entry name" value="GFO_IDH_MocA"/>
    <property type="match status" value="1"/>
</dbReference>
<evidence type="ECO:0000259" key="4">
    <source>
        <dbReference type="Pfam" id="PF22725"/>
    </source>
</evidence>
<dbReference type="EMBL" id="AP023396">
    <property type="protein sequence ID" value="BCK54821.1"/>
    <property type="molecule type" value="Genomic_DNA"/>
</dbReference>
<dbReference type="Gene3D" id="3.40.50.720">
    <property type="entry name" value="NAD(P)-binding Rossmann-like Domain"/>
    <property type="match status" value="1"/>
</dbReference>
<dbReference type="InterPro" id="IPR050984">
    <property type="entry name" value="Gfo/Idh/MocA_domain"/>
</dbReference>
<keyword evidence="2" id="KW-0560">Oxidoreductase</keyword>
<organism evidence="5 6">
    <name type="scientific">Nocardia wallacei</name>
    <dbReference type="NCBI Taxonomy" id="480035"/>
    <lineage>
        <taxon>Bacteria</taxon>
        <taxon>Bacillati</taxon>
        <taxon>Actinomycetota</taxon>
        <taxon>Actinomycetes</taxon>
        <taxon>Mycobacteriales</taxon>
        <taxon>Nocardiaceae</taxon>
        <taxon>Nocardia</taxon>
    </lineage>
</organism>
<gene>
    <name evidence="5" type="ORF">NWFMUON74_25930</name>
</gene>
<dbReference type="Proteomes" id="UP000516173">
    <property type="component" value="Chromosome"/>
</dbReference>
<accession>A0A7G1KIU4</accession>
<dbReference type="AlphaFoldDB" id="A0A7G1KIU4"/>
<dbReference type="Gene3D" id="3.30.360.10">
    <property type="entry name" value="Dihydrodipicolinate Reductase, domain 2"/>
    <property type="match status" value="1"/>
</dbReference>
<protein>
    <submittedName>
        <fullName evidence="5">Oxidoreductase</fullName>
    </submittedName>
</protein>
<dbReference type="InterPro" id="IPR000683">
    <property type="entry name" value="Gfo/Idh/MocA-like_OxRdtase_N"/>
</dbReference>